<evidence type="ECO:0000313" key="3">
    <source>
        <dbReference type="EMBL" id="ORY07002.1"/>
    </source>
</evidence>
<keyword evidence="4" id="KW-1185">Reference proteome</keyword>
<organism evidence="3 4">
    <name type="scientific">Clohesyomyces aquaticus</name>
    <dbReference type="NCBI Taxonomy" id="1231657"/>
    <lineage>
        <taxon>Eukaryota</taxon>
        <taxon>Fungi</taxon>
        <taxon>Dikarya</taxon>
        <taxon>Ascomycota</taxon>
        <taxon>Pezizomycotina</taxon>
        <taxon>Dothideomycetes</taxon>
        <taxon>Pleosporomycetidae</taxon>
        <taxon>Pleosporales</taxon>
        <taxon>Lindgomycetaceae</taxon>
        <taxon>Clohesyomyces</taxon>
    </lineage>
</organism>
<dbReference type="PANTHER" id="PTHR34612:SF4">
    <property type="entry name" value="GLYCOSIDE HYDROLASE 131 CATALYTIC N-TERMINAL DOMAIN-CONTAINING PROTEIN"/>
    <property type="match status" value="1"/>
</dbReference>
<sequence length="306" mass="34070">MHFLLPILLLPFASSNPIRFHPSHHQTSPIKCPLIFDGRIPLNTSLLDFDSAATSPYSPQYVKGENLTWSSIIQFPPSYPPSRFDPPSNYKPFEVTISDRSLFRVSQGVQTGFRRAGLLLKDDKNPAGADAADKGVVTFHWSVSQDLARGMNLSHEYMNVWHERADYAGNQFSFLAGIVLKVDGGNGVDEKVEKESWKVVGRTNNVVFRTEILWRGWQNFAVVLDYDKSTLQVFYSAGDDPLKAVTEPIANDNTGGGQMQLGMAKKPTETETVVWDGYQEVLGNRMEGQRYGGVFVEDSSNGCISL</sequence>
<dbReference type="EMBL" id="MCFA01000112">
    <property type="protein sequence ID" value="ORY07002.1"/>
    <property type="molecule type" value="Genomic_DNA"/>
</dbReference>
<accession>A0A1Y1Z9R9</accession>
<dbReference type="Gene3D" id="2.60.120.1160">
    <property type="match status" value="1"/>
</dbReference>
<evidence type="ECO:0000256" key="1">
    <source>
        <dbReference type="SAM" id="SignalP"/>
    </source>
</evidence>
<comment type="caution">
    <text evidence="3">The sequence shown here is derived from an EMBL/GenBank/DDBJ whole genome shotgun (WGS) entry which is preliminary data.</text>
</comment>
<feature type="signal peptide" evidence="1">
    <location>
        <begin position="1"/>
        <end position="15"/>
    </location>
</feature>
<feature type="domain" description="Glycoside hydrolase 131 catalytic N-terminal" evidence="2">
    <location>
        <begin position="34"/>
        <end position="302"/>
    </location>
</feature>
<name>A0A1Y1Z9R9_9PLEO</name>
<dbReference type="OrthoDB" id="5283326at2759"/>
<dbReference type="PANTHER" id="PTHR34612">
    <property type="entry name" value="GH131_N DOMAIN-CONTAINING PROTEIN"/>
    <property type="match status" value="1"/>
</dbReference>
<protein>
    <recommendedName>
        <fullName evidence="2">Glycoside hydrolase 131 catalytic N-terminal domain-containing protein</fullName>
    </recommendedName>
</protein>
<gene>
    <name evidence="3" type="ORF">BCR34DRAFT_570903</name>
</gene>
<feature type="chain" id="PRO_5012440619" description="Glycoside hydrolase 131 catalytic N-terminal domain-containing protein" evidence="1">
    <location>
        <begin position="16"/>
        <end position="306"/>
    </location>
</feature>
<proteinExistence type="predicted"/>
<keyword evidence="1" id="KW-0732">Signal</keyword>
<dbReference type="Proteomes" id="UP000193144">
    <property type="component" value="Unassembled WGS sequence"/>
</dbReference>
<dbReference type="STRING" id="1231657.A0A1Y1Z9R9"/>
<dbReference type="AlphaFoldDB" id="A0A1Y1Z9R9"/>
<dbReference type="Pfam" id="PF18271">
    <property type="entry name" value="GH131_N"/>
    <property type="match status" value="1"/>
</dbReference>
<evidence type="ECO:0000313" key="4">
    <source>
        <dbReference type="Proteomes" id="UP000193144"/>
    </source>
</evidence>
<evidence type="ECO:0000259" key="2">
    <source>
        <dbReference type="Pfam" id="PF18271"/>
    </source>
</evidence>
<dbReference type="InterPro" id="IPR041524">
    <property type="entry name" value="GH131_N"/>
</dbReference>
<reference evidence="3 4" key="1">
    <citation type="submission" date="2016-07" db="EMBL/GenBank/DDBJ databases">
        <title>Pervasive Adenine N6-methylation of Active Genes in Fungi.</title>
        <authorList>
            <consortium name="DOE Joint Genome Institute"/>
            <person name="Mondo S.J."/>
            <person name="Dannebaum R.O."/>
            <person name="Kuo R.C."/>
            <person name="Labutti K."/>
            <person name="Haridas S."/>
            <person name="Kuo A."/>
            <person name="Salamov A."/>
            <person name="Ahrendt S.R."/>
            <person name="Lipzen A."/>
            <person name="Sullivan W."/>
            <person name="Andreopoulos W.B."/>
            <person name="Clum A."/>
            <person name="Lindquist E."/>
            <person name="Daum C."/>
            <person name="Ramamoorthy G.K."/>
            <person name="Gryganskyi A."/>
            <person name="Culley D."/>
            <person name="Magnuson J.K."/>
            <person name="James T.Y."/>
            <person name="O'Malley M.A."/>
            <person name="Stajich J.E."/>
            <person name="Spatafora J.W."/>
            <person name="Visel A."/>
            <person name="Grigoriev I.V."/>
        </authorList>
    </citation>
    <scope>NUCLEOTIDE SEQUENCE [LARGE SCALE GENOMIC DNA]</scope>
    <source>
        <strain evidence="3 4">CBS 115471</strain>
    </source>
</reference>